<comment type="caution">
    <text evidence="1">The sequence shown here is derived from an EMBL/GenBank/DDBJ whole genome shotgun (WGS) entry which is preliminary data.</text>
</comment>
<gene>
    <name evidence="1" type="ORF">SEMRO_177_G077920.1</name>
</gene>
<dbReference type="AlphaFoldDB" id="A0A9N8DIY5"/>
<dbReference type="Proteomes" id="UP001153069">
    <property type="component" value="Unassembled WGS sequence"/>
</dbReference>
<organism evidence="1 2">
    <name type="scientific">Seminavis robusta</name>
    <dbReference type="NCBI Taxonomy" id="568900"/>
    <lineage>
        <taxon>Eukaryota</taxon>
        <taxon>Sar</taxon>
        <taxon>Stramenopiles</taxon>
        <taxon>Ochrophyta</taxon>
        <taxon>Bacillariophyta</taxon>
        <taxon>Bacillariophyceae</taxon>
        <taxon>Bacillariophycidae</taxon>
        <taxon>Naviculales</taxon>
        <taxon>Naviculaceae</taxon>
        <taxon>Seminavis</taxon>
    </lineage>
</organism>
<evidence type="ECO:0008006" key="3">
    <source>
        <dbReference type="Google" id="ProtNLM"/>
    </source>
</evidence>
<dbReference type="EMBL" id="CAICTM010000176">
    <property type="protein sequence ID" value="CAB9503838.1"/>
    <property type="molecule type" value="Genomic_DNA"/>
</dbReference>
<accession>A0A9N8DIY5</accession>
<evidence type="ECO:0000313" key="1">
    <source>
        <dbReference type="EMBL" id="CAB9503838.1"/>
    </source>
</evidence>
<keyword evidence="2" id="KW-1185">Reference proteome</keyword>
<reference evidence="1" key="1">
    <citation type="submission" date="2020-06" db="EMBL/GenBank/DDBJ databases">
        <authorList>
            <consortium name="Plant Systems Biology data submission"/>
        </authorList>
    </citation>
    <scope>NUCLEOTIDE SEQUENCE</scope>
    <source>
        <strain evidence="1">D6</strain>
    </source>
</reference>
<sequence>MMIAGEHHEEDAVMLDVQPSPQPVWVQTPHILQRILSYASFEEQSTTLRLVCQSFKVAALHCLEDKLLDQKWLPIAFTRYDACSWVRADARRGWSDDSMTTEEGVIDTALWMVSCRCLDKCDDKASCPGTTEQLDMDAAKQLLTEHGKFRLTSKGTPKVVERPSVEASLERKVGQNLYQICQQVHESIKKEVDYHYLPGSLMKYYGVEHGMSSKRFLCSLFLVFTDGTSPQDGHFPEVTIALASATVQERGGDMYSRKKMIFRFETASHEKVEICLEGKHHVY</sequence>
<name>A0A9N8DIY5_9STRA</name>
<protein>
    <recommendedName>
        <fullName evidence="3">F-box domain-containing protein</fullName>
    </recommendedName>
</protein>
<evidence type="ECO:0000313" key="2">
    <source>
        <dbReference type="Proteomes" id="UP001153069"/>
    </source>
</evidence>
<proteinExistence type="predicted"/>